<sequence length="320" mass="37198">MLACIRNVLVHNQELEQLSIQNVPIYARYAWHFGRPHRRYQNFYWQTHKLASLKIGYVDMDIGKPQNQKIRLTGSERKELFEKITPPIPTHAFTLHLRHLSISCWGFYGRRGEMELPRFQSLKSLEFRGVAFTSSYDLTWIEAHSLNLRSLVLIDCAIIYRLELKRQSIEGSFNGVKVVPNDQKGVQHYKMRWHDWFKVFRTNLNLENFQIGSNRVRAAGEKGPVFESESKKGPGFQETPQFLFGLFPDRYLMMNEGNCKTPWKLECPSGPQKSPPQCDLKDLTALSKLMHRIGQFVEGDATSSHAGYVKKWMGHVKPKK</sequence>
<accession>A0A9W9FCE5</accession>
<dbReference type="AlphaFoldDB" id="A0A9W9FCE5"/>
<dbReference type="OrthoDB" id="3140657at2759"/>
<evidence type="ECO:0000313" key="1">
    <source>
        <dbReference type="EMBL" id="KAJ5097671.1"/>
    </source>
</evidence>
<evidence type="ECO:0000313" key="2">
    <source>
        <dbReference type="Proteomes" id="UP001149165"/>
    </source>
</evidence>
<dbReference type="Proteomes" id="UP001149165">
    <property type="component" value="Unassembled WGS sequence"/>
</dbReference>
<dbReference type="PANTHER" id="PTHR42057">
    <property type="entry name" value="F-BOX DOMAIN PROTEIN (AFU_ORTHOLOGUE AFUA_4G00200)"/>
    <property type="match status" value="1"/>
</dbReference>
<dbReference type="EMBL" id="JAPQKH010000005">
    <property type="protein sequence ID" value="KAJ5097671.1"/>
    <property type="molecule type" value="Genomic_DNA"/>
</dbReference>
<reference evidence="1" key="2">
    <citation type="journal article" date="2023" name="IMA Fungus">
        <title>Comparative genomic study of the Penicillium genus elucidates a diverse pangenome and 15 lateral gene transfer events.</title>
        <authorList>
            <person name="Petersen C."/>
            <person name="Sorensen T."/>
            <person name="Nielsen M.R."/>
            <person name="Sondergaard T.E."/>
            <person name="Sorensen J.L."/>
            <person name="Fitzpatrick D.A."/>
            <person name="Frisvad J.C."/>
            <person name="Nielsen K.L."/>
        </authorList>
    </citation>
    <scope>NUCLEOTIDE SEQUENCE</scope>
    <source>
        <strain evidence="1">IBT 30069</strain>
    </source>
</reference>
<comment type="caution">
    <text evidence="1">The sequence shown here is derived from an EMBL/GenBank/DDBJ whole genome shotgun (WGS) entry which is preliminary data.</text>
</comment>
<protein>
    <submittedName>
        <fullName evidence="1">Uncharacterized protein</fullName>
    </submittedName>
</protein>
<reference evidence="1" key="1">
    <citation type="submission" date="2022-11" db="EMBL/GenBank/DDBJ databases">
        <authorList>
            <person name="Petersen C."/>
        </authorList>
    </citation>
    <scope>NUCLEOTIDE SEQUENCE</scope>
    <source>
        <strain evidence="1">IBT 30069</strain>
    </source>
</reference>
<keyword evidence="2" id="KW-1185">Reference proteome</keyword>
<organism evidence="1 2">
    <name type="scientific">Penicillium angulare</name>
    <dbReference type="NCBI Taxonomy" id="116970"/>
    <lineage>
        <taxon>Eukaryota</taxon>
        <taxon>Fungi</taxon>
        <taxon>Dikarya</taxon>
        <taxon>Ascomycota</taxon>
        <taxon>Pezizomycotina</taxon>
        <taxon>Eurotiomycetes</taxon>
        <taxon>Eurotiomycetidae</taxon>
        <taxon>Eurotiales</taxon>
        <taxon>Aspergillaceae</taxon>
        <taxon>Penicillium</taxon>
    </lineage>
</organism>
<gene>
    <name evidence="1" type="ORF">N7456_008392</name>
</gene>
<name>A0A9W9FCE5_9EURO</name>
<proteinExistence type="predicted"/>
<dbReference type="PANTHER" id="PTHR42057:SF2">
    <property type="entry name" value="F-BOX DOMAIN PROTEIN (AFU_ORTHOLOGUE AFUA_4G00200)-RELATED"/>
    <property type="match status" value="1"/>
</dbReference>